<evidence type="ECO:0000313" key="3">
    <source>
        <dbReference type="EMBL" id="MTB71750.1"/>
    </source>
</evidence>
<accession>A0A6I3IP42</accession>
<dbReference type="AlphaFoldDB" id="A0A6I3IP42"/>
<dbReference type="SUPFAM" id="SSF51161">
    <property type="entry name" value="Trimeric LpxA-like enzymes"/>
    <property type="match status" value="1"/>
</dbReference>
<evidence type="ECO:0000256" key="2">
    <source>
        <dbReference type="ARBA" id="ARBA00022737"/>
    </source>
</evidence>
<sequence>MTQHDAARPANPIKARLLAGSELLRTIREDRQTNLGWLEPGFHALAAYRLGRWALDSDHEPTWRRRGAELAYTVGHRVSVNVYGIDIPRTASIGRRVVVQEAAIGIHPGSVIGDDCVLRKGCTIGGTTGGETFGDQAPVVGDGVSIGVNAVVAGKITVGDHAAIGPNVAVLRDVPPAATVIAPKPRVIQGLSSNVERVGASGA</sequence>
<name>A0A6I3IP42_9MICO</name>
<reference evidence="3 4" key="1">
    <citation type="submission" date="2019-11" db="EMBL/GenBank/DDBJ databases">
        <title>Whole genome sequencing identifies a novel species of the genus Arsenicicoccus isolated from human blood.</title>
        <authorList>
            <person name="Jeong J.H."/>
            <person name="Kweon O.J."/>
            <person name="Kim H.R."/>
            <person name="Kim T.-H."/>
            <person name="Ha S.-M."/>
            <person name="Lee M.-K."/>
        </authorList>
    </citation>
    <scope>NUCLEOTIDE SEQUENCE [LARGE SCALE GENOMIC DNA]</scope>
    <source>
        <strain evidence="3 4">MKL-02</strain>
    </source>
</reference>
<dbReference type="InterPro" id="IPR011004">
    <property type="entry name" value="Trimer_LpxA-like_sf"/>
</dbReference>
<dbReference type="EMBL" id="WLVL01000023">
    <property type="protein sequence ID" value="MTB71750.1"/>
    <property type="molecule type" value="Genomic_DNA"/>
</dbReference>
<dbReference type="GO" id="GO:0016740">
    <property type="term" value="F:transferase activity"/>
    <property type="evidence" value="ECO:0007669"/>
    <property type="project" value="UniProtKB-KW"/>
</dbReference>
<dbReference type="Gene3D" id="2.160.10.10">
    <property type="entry name" value="Hexapeptide repeat proteins"/>
    <property type="match status" value="1"/>
</dbReference>
<protein>
    <submittedName>
        <fullName evidence="3">Serine acetyltransferase</fullName>
    </submittedName>
</protein>
<evidence type="ECO:0000256" key="1">
    <source>
        <dbReference type="ARBA" id="ARBA00022679"/>
    </source>
</evidence>
<dbReference type="PROSITE" id="PS00101">
    <property type="entry name" value="HEXAPEP_TRANSFERASES"/>
    <property type="match status" value="1"/>
</dbReference>
<comment type="caution">
    <text evidence="3">The sequence shown here is derived from an EMBL/GenBank/DDBJ whole genome shotgun (WGS) entry which is preliminary data.</text>
</comment>
<dbReference type="Pfam" id="PF00132">
    <property type="entry name" value="Hexapep"/>
    <property type="match status" value="1"/>
</dbReference>
<keyword evidence="2" id="KW-0677">Repeat</keyword>
<keyword evidence="1 3" id="KW-0808">Transferase</keyword>
<gene>
    <name evidence="3" type="ORF">GGG17_07150</name>
</gene>
<proteinExistence type="predicted"/>
<keyword evidence="4" id="KW-1185">Reference proteome</keyword>
<dbReference type="Proteomes" id="UP000431092">
    <property type="component" value="Unassembled WGS sequence"/>
</dbReference>
<dbReference type="PANTHER" id="PTHR42811">
    <property type="entry name" value="SERINE ACETYLTRANSFERASE"/>
    <property type="match status" value="1"/>
</dbReference>
<dbReference type="InterPro" id="IPR018357">
    <property type="entry name" value="Hexapep_transf_CS"/>
</dbReference>
<dbReference type="InterPro" id="IPR001451">
    <property type="entry name" value="Hexapep"/>
</dbReference>
<evidence type="ECO:0000313" key="4">
    <source>
        <dbReference type="Proteomes" id="UP000431092"/>
    </source>
</evidence>
<dbReference type="RefSeq" id="WP_154593052.1">
    <property type="nucleotide sequence ID" value="NZ_WLVL01000023.1"/>
</dbReference>
<organism evidence="3 4">
    <name type="scientific">Arsenicicoccus cauae</name>
    <dbReference type="NCBI Taxonomy" id="2663847"/>
    <lineage>
        <taxon>Bacteria</taxon>
        <taxon>Bacillati</taxon>
        <taxon>Actinomycetota</taxon>
        <taxon>Actinomycetes</taxon>
        <taxon>Micrococcales</taxon>
        <taxon>Intrasporangiaceae</taxon>
        <taxon>Arsenicicoccus</taxon>
    </lineage>
</organism>